<keyword evidence="5" id="KW-1185">Reference proteome</keyword>
<dbReference type="InterPro" id="IPR016192">
    <property type="entry name" value="APOBEC/CMP_deaminase_Zn-bd"/>
</dbReference>
<dbReference type="PROSITE" id="PS51747">
    <property type="entry name" value="CYT_DCMP_DEAMINASES_2"/>
    <property type="match status" value="1"/>
</dbReference>
<dbReference type="PANTHER" id="PTHR11079:SF161">
    <property type="entry name" value="CMP_DCMP-TYPE DEAMINASE DOMAIN-CONTAINING PROTEIN"/>
    <property type="match status" value="1"/>
</dbReference>
<sequence length="199" mass="21926">MTAIGKLLLLLTLLLLGGYVNYRAATRMEHYGRRQQRLAKLKASATVDDYAFMKKILSGSAAVAQTADAAPSTSLVVKNGAVIGEGHDRSKQLIDPSAHGEMEAVKAACQYTGTTTLKGSVLYTSIKPCPMCLALLYLAEVERIVYYAPSDTTQWKTASLAYRRIYDALNQDYAYRPIPELVLQPSDIEKFAGDGWRKR</sequence>
<proteinExistence type="predicted"/>
<dbReference type="Proteomes" id="UP000613030">
    <property type="component" value="Unassembled WGS sequence"/>
</dbReference>
<gene>
    <name evidence="4" type="ORF">JI741_05710</name>
</gene>
<comment type="caution">
    <text evidence="4">The sequence shown here is derived from an EMBL/GenBank/DDBJ whole genome shotgun (WGS) entry which is preliminary data.</text>
</comment>
<accession>A0ABS1KMI9</accession>
<dbReference type="SUPFAM" id="SSF53927">
    <property type="entry name" value="Cytidine deaminase-like"/>
    <property type="match status" value="1"/>
</dbReference>
<protein>
    <recommendedName>
        <fullName evidence="3">CMP/dCMP-type deaminase domain-containing protein</fullName>
    </recommendedName>
</protein>
<dbReference type="Pfam" id="PF00383">
    <property type="entry name" value="dCMP_cyt_deam_1"/>
    <property type="match status" value="1"/>
</dbReference>
<dbReference type="InterPro" id="IPR016193">
    <property type="entry name" value="Cytidine_deaminase-like"/>
</dbReference>
<evidence type="ECO:0000313" key="4">
    <source>
        <dbReference type="EMBL" id="MBL0740703.1"/>
    </source>
</evidence>
<evidence type="ECO:0000259" key="3">
    <source>
        <dbReference type="PROSITE" id="PS51747"/>
    </source>
</evidence>
<evidence type="ECO:0000313" key="5">
    <source>
        <dbReference type="Proteomes" id="UP000613030"/>
    </source>
</evidence>
<keyword evidence="1" id="KW-0479">Metal-binding</keyword>
<dbReference type="CDD" id="cd01285">
    <property type="entry name" value="nucleoside_deaminase"/>
    <property type="match status" value="1"/>
</dbReference>
<keyword evidence="2" id="KW-0862">Zinc</keyword>
<reference evidence="4 5" key="1">
    <citation type="submission" date="2021-01" db="EMBL/GenBank/DDBJ databases">
        <title>Chryseolinea sp. Jin1 Genome sequencing and assembly.</title>
        <authorList>
            <person name="Kim I."/>
        </authorList>
    </citation>
    <scope>NUCLEOTIDE SEQUENCE [LARGE SCALE GENOMIC DNA]</scope>
    <source>
        <strain evidence="4 5">Jin1</strain>
    </source>
</reference>
<dbReference type="PROSITE" id="PS00903">
    <property type="entry name" value="CYT_DCMP_DEAMINASES_1"/>
    <property type="match status" value="1"/>
</dbReference>
<name>A0ABS1KMI9_9BACT</name>
<evidence type="ECO:0000256" key="2">
    <source>
        <dbReference type="ARBA" id="ARBA00022833"/>
    </source>
</evidence>
<dbReference type="InterPro" id="IPR002125">
    <property type="entry name" value="CMP_dCMP_dom"/>
</dbReference>
<dbReference type="RefSeq" id="WP_202008026.1">
    <property type="nucleotide sequence ID" value="NZ_JAERRB010000001.1"/>
</dbReference>
<organism evidence="4 5">
    <name type="scientific">Chryseolinea lacunae</name>
    <dbReference type="NCBI Taxonomy" id="2801331"/>
    <lineage>
        <taxon>Bacteria</taxon>
        <taxon>Pseudomonadati</taxon>
        <taxon>Bacteroidota</taxon>
        <taxon>Cytophagia</taxon>
        <taxon>Cytophagales</taxon>
        <taxon>Fulvivirgaceae</taxon>
        <taxon>Chryseolinea</taxon>
    </lineage>
</organism>
<feature type="domain" description="CMP/dCMP-type deaminase" evidence="3">
    <location>
        <begin position="47"/>
        <end position="173"/>
    </location>
</feature>
<dbReference type="PANTHER" id="PTHR11079">
    <property type="entry name" value="CYTOSINE DEAMINASE FAMILY MEMBER"/>
    <property type="match status" value="1"/>
</dbReference>
<evidence type="ECO:0000256" key="1">
    <source>
        <dbReference type="ARBA" id="ARBA00022723"/>
    </source>
</evidence>
<dbReference type="EMBL" id="JAERRB010000001">
    <property type="protein sequence ID" value="MBL0740703.1"/>
    <property type="molecule type" value="Genomic_DNA"/>
</dbReference>
<dbReference type="Gene3D" id="3.40.140.10">
    <property type="entry name" value="Cytidine Deaminase, domain 2"/>
    <property type="match status" value="1"/>
</dbReference>